<comment type="caution">
    <text evidence="2">The sequence shown here is derived from an EMBL/GenBank/DDBJ whole genome shotgun (WGS) entry which is preliminary data.</text>
</comment>
<feature type="transmembrane region" description="Helical" evidence="1">
    <location>
        <begin position="36"/>
        <end position="56"/>
    </location>
</feature>
<organism evidence="2 3">
    <name type="scientific">Pontibacillus salipaludis</name>
    <dbReference type="NCBI Taxonomy" id="1697394"/>
    <lineage>
        <taxon>Bacteria</taxon>
        <taxon>Bacillati</taxon>
        <taxon>Bacillota</taxon>
        <taxon>Bacilli</taxon>
        <taxon>Bacillales</taxon>
        <taxon>Bacillaceae</taxon>
        <taxon>Pontibacillus</taxon>
    </lineage>
</organism>
<reference evidence="3" key="1">
    <citation type="journal article" date="2019" name="Int. J. Syst. Evol. Microbiol.">
        <title>The Global Catalogue of Microorganisms (GCM) 10K type strain sequencing project: providing services to taxonomists for standard genome sequencing and annotation.</title>
        <authorList>
            <consortium name="The Broad Institute Genomics Platform"/>
            <consortium name="The Broad Institute Genome Sequencing Center for Infectious Disease"/>
            <person name="Wu L."/>
            <person name="Ma J."/>
        </authorList>
    </citation>
    <scope>NUCLEOTIDE SEQUENCE [LARGE SCALE GENOMIC DNA]</scope>
    <source>
        <strain evidence="3">CGMCC 1.15353</strain>
    </source>
</reference>
<evidence type="ECO:0000256" key="1">
    <source>
        <dbReference type="SAM" id="Phobius"/>
    </source>
</evidence>
<evidence type="ECO:0000313" key="3">
    <source>
        <dbReference type="Proteomes" id="UP000642571"/>
    </source>
</evidence>
<feature type="transmembrane region" description="Helical" evidence="1">
    <location>
        <begin position="93"/>
        <end position="114"/>
    </location>
</feature>
<evidence type="ECO:0000313" key="2">
    <source>
        <dbReference type="EMBL" id="GGD24736.1"/>
    </source>
</evidence>
<dbReference type="EMBL" id="BMIN01000020">
    <property type="protein sequence ID" value="GGD24736.1"/>
    <property type="molecule type" value="Genomic_DNA"/>
</dbReference>
<keyword evidence="1" id="KW-0472">Membrane</keyword>
<keyword evidence="1" id="KW-1133">Transmembrane helix</keyword>
<feature type="transmembrane region" description="Helical" evidence="1">
    <location>
        <begin position="12"/>
        <end position="30"/>
    </location>
</feature>
<dbReference type="InterPro" id="IPR019649">
    <property type="entry name" value="DUF2512"/>
</dbReference>
<feature type="transmembrane region" description="Helical" evidence="1">
    <location>
        <begin position="63"/>
        <end position="81"/>
    </location>
</feature>
<sequence length="166" mass="18776">MEVFKLEHIKALGIKWVILIAAVFPIYGVIAGASLVNVFLITFVLLGVTYVIGDLFILKRFGLIITSIADLVLTFSILYLFGNVINGITTQTILPAIAGAGFIVAFETFFHIYMENRVLHLGPHVYDKRRQLLVPKKLRVEASEELFPYEAQRKEAQEEDTHRPEE</sequence>
<dbReference type="Proteomes" id="UP000642571">
    <property type="component" value="Unassembled WGS sequence"/>
</dbReference>
<name>A0ABQ1QE99_9BACI</name>
<accession>A0ABQ1QE99</accession>
<dbReference type="Pfam" id="PF10710">
    <property type="entry name" value="DUF2512"/>
    <property type="match status" value="1"/>
</dbReference>
<gene>
    <name evidence="2" type="ORF">GCM10011389_35620</name>
</gene>
<keyword evidence="3" id="KW-1185">Reference proteome</keyword>
<keyword evidence="1" id="KW-0812">Transmembrane</keyword>
<proteinExistence type="predicted"/>
<protein>
    <submittedName>
        <fullName evidence="2">Membrane protein</fullName>
    </submittedName>
</protein>